<evidence type="ECO:0000256" key="1">
    <source>
        <dbReference type="ARBA" id="ARBA00012513"/>
    </source>
</evidence>
<dbReference type="Pfam" id="PF00069">
    <property type="entry name" value="Pkinase"/>
    <property type="match status" value="1"/>
</dbReference>
<dbReference type="GO" id="GO:0005524">
    <property type="term" value="F:ATP binding"/>
    <property type="evidence" value="ECO:0007669"/>
    <property type="project" value="UniProtKB-UniRule"/>
</dbReference>
<dbReference type="PROSITE" id="PS50011">
    <property type="entry name" value="PROTEIN_KINASE_DOM"/>
    <property type="match status" value="1"/>
</dbReference>
<keyword evidence="6 7" id="KW-0067">ATP-binding</keyword>
<gene>
    <name evidence="11" type="ORF">YM304_07210</name>
</gene>
<dbReference type="EC" id="2.7.11.1" evidence="1"/>
<keyword evidence="9" id="KW-0812">Transmembrane</keyword>
<feature type="transmembrane region" description="Helical" evidence="9">
    <location>
        <begin position="661"/>
        <end position="681"/>
    </location>
</feature>
<dbReference type="EMBL" id="AP012057">
    <property type="protein sequence ID" value="BAN01035.1"/>
    <property type="molecule type" value="Genomic_DNA"/>
</dbReference>
<evidence type="ECO:0000256" key="5">
    <source>
        <dbReference type="ARBA" id="ARBA00022777"/>
    </source>
</evidence>
<dbReference type="SMART" id="SM00220">
    <property type="entry name" value="S_TKc"/>
    <property type="match status" value="1"/>
</dbReference>
<dbReference type="PANTHER" id="PTHR43289:SF6">
    <property type="entry name" value="SERINE_THREONINE-PROTEIN KINASE NEKL-3"/>
    <property type="match status" value="1"/>
</dbReference>
<evidence type="ECO:0000259" key="10">
    <source>
        <dbReference type="PROSITE" id="PS50011"/>
    </source>
</evidence>
<feature type="compositionally biased region" description="Low complexity" evidence="8">
    <location>
        <begin position="335"/>
        <end position="346"/>
    </location>
</feature>
<keyword evidence="2 11" id="KW-0723">Serine/threonine-protein kinase</keyword>
<dbReference type="AlphaFoldDB" id="A0A6C7E783"/>
<feature type="transmembrane region" description="Helical" evidence="9">
    <location>
        <begin position="595"/>
        <end position="616"/>
    </location>
</feature>
<dbReference type="GO" id="GO:0004674">
    <property type="term" value="F:protein serine/threonine kinase activity"/>
    <property type="evidence" value="ECO:0007669"/>
    <property type="project" value="UniProtKB-KW"/>
</dbReference>
<evidence type="ECO:0000256" key="7">
    <source>
        <dbReference type="PROSITE-ProRule" id="PRU10141"/>
    </source>
</evidence>
<evidence type="ECO:0000256" key="3">
    <source>
        <dbReference type="ARBA" id="ARBA00022679"/>
    </source>
</evidence>
<dbReference type="SUPFAM" id="SSF56112">
    <property type="entry name" value="Protein kinase-like (PK-like)"/>
    <property type="match status" value="1"/>
</dbReference>
<protein>
    <recommendedName>
        <fullName evidence="1">non-specific serine/threonine protein kinase</fullName>
        <ecNumber evidence="1">2.7.11.1</ecNumber>
    </recommendedName>
</protein>
<evidence type="ECO:0000256" key="2">
    <source>
        <dbReference type="ARBA" id="ARBA00022527"/>
    </source>
</evidence>
<reference evidence="11 12" key="1">
    <citation type="journal article" date="2013" name="Int. J. Syst. Evol. Microbiol.">
        <title>Ilumatobacter nonamiense sp. nov. and Ilumatobacter coccineum sp. nov., isolated from seashore sand.</title>
        <authorList>
            <person name="Matsumoto A."/>
            <person name="Kasai H."/>
            <person name="Matsuo Y."/>
            <person name="Shizuri Y."/>
            <person name="Ichikawa N."/>
            <person name="Fujita N."/>
            <person name="Omura S."/>
            <person name="Takahashi Y."/>
        </authorList>
    </citation>
    <scope>NUCLEOTIDE SEQUENCE [LARGE SCALE GENOMIC DNA]</scope>
    <source>
        <strain evidence="12">NBRC 103263 / KCTC 29153 / YM16-304</strain>
    </source>
</reference>
<feature type="compositionally biased region" description="Low complexity" evidence="8">
    <location>
        <begin position="365"/>
        <end position="374"/>
    </location>
</feature>
<feature type="compositionally biased region" description="Polar residues" evidence="8">
    <location>
        <begin position="348"/>
        <end position="359"/>
    </location>
</feature>
<keyword evidence="12" id="KW-1185">Reference proteome</keyword>
<keyword evidence="9" id="KW-1133">Transmembrane helix</keyword>
<dbReference type="InterPro" id="IPR011009">
    <property type="entry name" value="Kinase-like_dom_sf"/>
</dbReference>
<dbReference type="Gene3D" id="1.10.510.10">
    <property type="entry name" value="Transferase(Phosphotransferase) domain 1"/>
    <property type="match status" value="1"/>
</dbReference>
<evidence type="ECO:0000313" key="11">
    <source>
        <dbReference type="EMBL" id="BAN01035.1"/>
    </source>
</evidence>
<sequence>MLRVTSGQPTSGRHHLAALLPEYSIERELGRGAMGVVHLARHQRLDRLVAVKELQGALAADAATRERFVVEAKALAALNHPHVVPVYDYIERDDHCVLVMEQLPGGTVWDQFVSAGLTMPRATALTLATCSAMQHAHDQGVLHRDIKPENLMFDADGVLKVTDFGIARMVNGASTKATVAGSVLGTPAYMAPEQAEGKHVGPAADVYATATMFYEMLSGRLPFDSSDSLVAMLTQRITSNPMPVTTAAPHVPTPIADVTMSGLARSTSERIASAELFGTLLAEAAVEAWGPAWLDAAGVAVLGSERIGRAARTLRPGEVPQRPTAEPSSGARGTVVAGAAPGDAAPSEATSTVVPTTPSDIDPLSTASSTASATPSDVEVAPDDGRTADTGDTGGSDAGSPTPSPTASTTPSPTPSRAPAALTPVKPQATDRDLGRAKADQIDQLIDISEVLAPPARPVAQYAIAAILFIAGLAWALVGGGSGDLDTDPAIAQMTVNGERVDASGPIEIDLGEPLVVDGLAVPDEVEVSMSFEQFGIPVGATDSIPGNTSGSFRTLNTGFIGNVSAGSMTATVEFADPTGDVVTSSEFAVTATNAWFLTAAGVISILLILFAVAGVESNLRAFRRGRGGFTSFVGLVVTGGLLGAGVSAALTIIVGTERGLVALVGPAALCALGAAALGLATRANRQRRRAAKQALRHTAIKALASR</sequence>
<dbReference type="Gene3D" id="3.30.200.20">
    <property type="entry name" value="Phosphorylase Kinase, domain 1"/>
    <property type="match status" value="1"/>
</dbReference>
<organism evidence="11 12">
    <name type="scientific">Ilumatobacter coccineus (strain NBRC 103263 / KCTC 29153 / YM16-304)</name>
    <dbReference type="NCBI Taxonomy" id="1313172"/>
    <lineage>
        <taxon>Bacteria</taxon>
        <taxon>Bacillati</taxon>
        <taxon>Actinomycetota</taxon>
        <taxon>Acidimicrobiia</taxon>
        <taxon>Acidimicrobiales</taxon>
        <taxon>Ilumatobacteraceae</taxon>
        <taxon>Ilumatobacter</taxon>
    </lineage>
</organism>
<feature type="compositionally biased region" description="Low complexity" evidence="8">
    <location>
        <begin position="398"/>
        <end position="424"/>
    </location>
</feature>
<dbReference type="PROSITE" id="PS00108">
    <property type="entry name" value="PROTEIN_KINASE_ST"/>
    <property type="match status" value="1"/>
</dbReference>
<dbReference type="InterPro" id="IPR017441">
    <property type="entry name" value="Protein_kinase_ATP_BS"/>
</dbReference>
<dbReference type="PROSITE" id="PS00107">
    <property type="entry name" value="PROTEIN_KINASE_ATP"/>
    <property type="match status" value="1"/>
</dbReference>
<evidence type="ECO:0000256" key="9">
    <source>
        <dbReference type="SAM" id="Phobius"/>
    </source>
</evidence>
<feature type="region of interest" description="Disordered" evidence="8">
    <location>
        <begin position="312"/>
        <end position="436"/>
    </location>
</feature>
<dbReference type="Proteomes" id="UP000011863">
    <property type="component" value="Chromosome"/>
</dbReference>
<keyword evidence="4 7" id="KW-0547">Nucleotide-binding</keyword>
<name>A0A6C7E783_ILUCY</name>
<feature type="domain" description="Protein kinase" evidence="10">
    <location>
        <begin position="23"/>
        <end position="294"/>
    </location>
</feature>
<accession>A0A6C7E783</accession>
<evidence type="ECO:0000313" key="12">
    <source>
        <dbReference type="Proteomes" id="UP000011863"/>
    </source>
</evidence>
<proteinExistence type="predicted"/>
<feature type="binding site" evidence="7">
    <location>
        <position position="52"/>
    </location>
    <ligand>
        <name>ATP</name>
        <dbReference type="ChEBI" id="CHEBI:30616"/>
    </ligand>
</feature>
<dbReference type="CDD" id="cd14014">
    <property type="entry name" value="STKc_PknB_like"/>
    <property type="match status" value="1"/>
</dbReference>
<keyword evidence="5 11" id="KW-0418">Kinase</keyword>
<keyword evidence="9" id="KW-0472">Membrane</keyword>
<dbReference type="InterPro" id="IPR008271">
    <property type="entry name" value="Ser/Thr_kinase_AS"/>
</dbReference>
<feature type="transmembrane region" description="Helical" evidence="9">
    <location>
        <begin position="628"/>
        <end position="655"/>
    </location>
</feature>
<keyword evidence="3 11" id="KW-0808">Transferase</keyword>
<evidence type="ECO:0000256" key="6">
    <source>
        <dbReference type="ARBA" id="ARBA00022840"/>
    </source>
</evidence>
<evidence type="ECO:0000256" key="4">
    <source>
        <dbReference type="ARBA" id="ARBA00022741"/>
    </source>
</evidence>
<dbReference type="InterPro" id="IPR000719">
    <property type="entry name" value="Prot_kinase_dom"/>
</dbReference>
<evidence type="ECO:0000256" key="8">
    <source>
        <dbReference type="SAM" id="MobiDB-lite"/>
    </source>
</evidence>
<dbReference type="PANTHER" id="PTHR43289">
    <property type="entry name" value="MITOGEN-ACTIVATED PROTEIN KINASE KINASE KINASE 20-RELATED"/>
    <property type="match status" value="1"/>
</dbReference>
<dbReference type="KEGG" id="aym:YM304_07210"/>